<dbReference type="SMART" id="SM00248">
    <property type="entry name" value="ANK"/>
    <property type="match status" value="3"/>
</dbReference>
<sequence length="310" mass="34541">MINNRIVSSVILQESDDKESLAIMGFEDDLVGEDDAGKYTGSRQGNNANVIEDRFATFEEDAFLPTSVSHLERFDTMVTQSLSPALASAYVGDMLRYDPSALHRMDEEGNSLLMLAIAQGNSVLCEAILNIDPNLIEAVNVQYQNCLAQAVLRNDEALLDVFEPFTQYHHVVHMDNFGYTALHWALMSCNETLVMRLAIMHPTALLINTNLHDSCLHLVVREGRASLLAQLLNNLHSVTILLLMRTGSSHATPLELATIFVQEECRKLLEPALSSIRKRNETDKVLQKRLASTARMRVLRQTSDVGDDSS</sequence>
<dbReference type="InterPro" id="IPR002110">
    <property type="entry name" value="Ankyrin_rpt"/>
</dbReference>
<evidence type="ECO:0000313" key="1">
    <source>
        <dbReference type="EMBL" id="EDQ92907.1"/>
    </source>
</evidence>
<dbReference type="Proteomes" id="UP000001357">
    <property type="component" value="Unassembled WGS sequence"/>
</dbReference>
<accession>A9UPP7</accession>
<dbReference type="GeneID" id="5887911"/>
<dbReference type="Gene3D" id="1.25.40.20">
    <property type="entry name" value="Ankyrin repeat-containing domain"/>
    <property type="match status" value="1"/>
</dbReference>
<dbReference type="InParanoid" id="A9UPP7"/>
<gene>
    <name evidence="1" type="ORF">MONBRDRAFT_30847</name>
</gene>
<organism evidence="1 2">
    <name type="scientific">Monosiga brevicollis</name>
    <name type="common">Choanoflagellate</name>
    <dbReference type="NCBI Taxonomy" id="81824"/>
    <lineage>
        <taxon>Eukaryota</taxon>
        <taxon>Choanoflagellata</taxon>
        <taxon>Craspedida</taxon>
        <taxon>Salpingoecidae</taxon>
        <taxon>Monosiga</taxon>
    </lineage>
</organism>
<dbReference type="EMBL" id="CH991543">
    <property type="protein sequence ID" value="EDQ92907.1"/>
    <property type="molecule type" value="Genomic_DNA"/>
</dbReference>
<proteinExistence type="predicted"/>
<dbReference type="InterPro" id="IPR036770">
    <property type="entry name" value="Ankyrin_rpt-contain_sf"/>
</dbReference>
<name>A9UPP7_MONBE</name>
<dbReference type="KEGG" id="mbr:MONBRDRAFT_30847"/>
<keyword evidence="2" id="KW-1185">Reference proteome</keyword>
<reference evidence="1 2" key="1">
    <citation type="journal article" date="2008" name="Nature">
        <title>The genome of the choanoflagellate Monosiga brevicollis and the origin of metazoans.</title>
        <authorList>
            <consortium name="JGI Sequencing"/>
            <person name="King N."/>
            <person name="Westbrook M.J."/>
            <person name="Young S.L."/>
            <person name="Kuo A."/>
            <person name="Abedin M."/>
            <person name="Chapman J."/>
            <person name="Fairclough S."/>
            <person name="Hellsten U."/>
            <person name="Isogai Y."/>
            <person name="Letunic I."/>
            <person name="Marr M."/>
            <person name="Pincus D."/>
            <person name="Putnam N."/>
            <person name="Rokas A."/>
            <person name="Wright K.J."/>
            <person name="Zuzow R."/>
            <person name="Dirks W."/>
            <person name="Good M."/>
            <person name="Goodstein D."/>
            <person name="Lemons D."/>
            <person name="Li W."/>
            <person name="Lyons J.B."/>
            <person name="Morris A."/>
            <person name="Nichols S."/>
            <person name="Richter D.J."/>
            <person name="Salamov A."/>
            <person name="Bork P."/>
            <person name="Lim W.A."/>
            <person name="Manning G."/>
            <person name="Miller W.T."/>
            <person name="McGinnis W."/>
            <person name="Shapiro H."/>
            <person name="Tjian R."/>
            <person name="Grigoriev I.V."/>
            <person name="Rokhsar D."/>
        </authorList>
    </citation>
    <scope>NUCLEOTIDE SEQUENCE [LARGE SCALE GENOMIC DNA]</scope>
    <source>
        <strain evidence="2">MX1 / ATCC 50154</strain>
    </source>
</reference>
<protein>
    <submittedName>
        <fullName evidence="1">Uncharacterized protein</fullName>
    </submittedName>
</protein>
<dbReference type="SUPFAM" id="SSF48403">
    <property type="entry name" value="Ankyrin repeat"/>
    <property type="match status" value="1"/>
</dbReference>
<dbReference type="AlphaFoldDB" id="A9UPP7"/>
<evidence type="ECO:0000313" key="2">
    <source>
        <dbReference type="Proteomes" id="UP000001357"/>
    </source>
</evidence>
<dbReference type="RefSeq" id="XP_001742669.1">
    <property type="nucleotide sequence ID" value="XM_001742617.1"/>
</dbReference>